<dbReference type="OrthoDB" id="10362417at2759"/>
<protein>
    <submittedName>
        <fullName evidence="1">Uncharacterized protein</fullName>
    </submittedName>
</protein>
<evidence type="ECO:0000313" key="2">
    <source>
        <dbReference type="Proteomes" id="UP000054776"/>
    </source>
</evidence>
<keyword evidence="2" id="KW-1185">Reference proteome</keyword>
<dbReference type="EMBL" id="JYDH01000077">
    <property type="protein sequence ID" value="KRY33783.1"/>
    <property type="molecule type" value="Genomic_DNA"/>
</dbReference>
<sequence length="124" mass="14482">MHGDVVQCIEQQLRSHGKMRTETSHASEQLVAYVFPLNIHLLQYLKLEFFINDKFFATSLHSLSKKTLLCKIKRSSTCDAILTNCNARTSVFNFEWRNLIISIKENHFAILVRRLLKRTSTRID</sequence>
<dbReference type="AlphaFoldDB" id="A0A0V1BA07"/>
<comment type="caution">
    <text evidence="1">The sequence shown here is derived from an EMBL/GenBank/DDBJ whole genome shotgun (WGS) entry which is preliminary data.</text>
</comment>
<evidence type="ECO:0000313" key="1">
    <source>
        <dbReference type="EMBL" id="KRY33783.1"/>
    </source>
</evidence>
<reference evidence="1 2" key="1">
    <citation type="submission" date="2015-01" db="EMBL/GenBank/DDBJ databases">
        <title>Evolution of Trichinella species and genotypes.</title>
        <authorList>
            <person name="Korhonen P.K."/>
            <person name="Edoardo P."/>
            <person name="Giuseppe L.R."/>
            <person name="Gasser R.B."/>
        </authorList>
    </citation>
    <scope>NUCLEOTIDE SEQUENCE [LARGE SCALE GENOMIC DNA]</scope>
    <source>
        <strain evidence="1">ISS3</strain>
    </source>
</reference>
<dbReference type="InParanoid" id="A0A0V1BA07"/>
<gene>
    <name evidence="1" type="ORF">T01_11198</name>
</gene>
<organism evidence="1 2">
    <name type="scientific">Trichinella spiralis</name>
    <name type="common">Trichina worm</name>
    <dbReference type="NCBI Taxonomy" id="6334"/>
    <lineage>
        <taxon>Eukaryota</taxon>
        <taxon>Metazoa</taxon>
        <taxon>Ecdysozoa</taxon>
        <taxon>Nematoda</taxon>
        <taxon>Enoplea</taxon>
        <taxon>Dorylaimia</taxon>
        <taxon>Trichinellida</taxon>
        <taxon>Trichinellidae</taxon>
        <taxon>Trichinella</taxon>
    </lineage>
</organism>
<proteinExistence type="predicted"/>
<accession>A0A0V1BA07</accession>
<dbReference type="Proteomes" id="UP000054776">
    <property type="component" value="Unassembled WGS sequence"/>
</dbReference>
<name>A0A0V1BA07_TRISP</name>